<dbReference type="STRING" id="1817822.A2826_01630"/>
<dbReference type="PANTHER" id="PTHR30345">
    <property type="entry name" value="RIBOSE-5-PHOSPHATE ISOMERASE B"/>
    <property type="match status" value="1"/>
</dbReference>
<accession>A0A1F5NSE8</accession>
<dbReference type="SUPFAM" id="SSF89623">
    <property type="entry name" value="Ribose/Galactose isomerase RpiB/AlsB"/>
    <property type="match status" value="1"/>
</dbReference>
<dbReference type="Pfam" id="PF02502">
    <property type="entry name" value="LacAB_rpiB"/>
    <property type="match status" value="1"/>
</dbReference>
<dbReference type="EMBL" id="MFEI01000024">
    <property type="protein sequence ID" value="OGE80606.1"/>
    <property type="molecule type" value="Genomic_DNA"/>
</dbReference>
<dbReference type="Gene3D" id="3.40.1400.10">
    <property type="entry name" value="Sugar-phosphate isomerase, RpiB/LacA/LacB"/>
    <property type="match status" value="1"/>
</dbReference>
<dbReference type="InterPro" id="IPR036569">
    <property type="entry name" value="RpiB_LacA_LacB_sf"/>
</dbReference>
<dbReference type="PIRSF" id="PIRSF005384">
    <property type="entry name" value="RpiB_LacA_B"/>
    <property type="match status" value="1"/>
</dbReference>
<organism evidence="2 3">
    <name type="scientific">Candidatus Doudnabacteria bacterium RIFCSPHIGHO2_01_FULL_43_23</name>
    <dbReference type="NCBI Taxonomy" id="1817822"/>
    <lineage>
        <taxon>Bacteria</taxon>
        <taxon>Candidatus Doudnaibacteriota</taxon>
    </lineage>
</organism>
<dbReference type="GO" id="GO:0004751">
    <property type="term" value="F:ribose-5-phosphate isomerase activity"/>
    <property type="evidence" value="ECO:0007669"/>
    <property type="project" value="TreeGrafter"/>
</dbReference>
<feature type="non-terminal residue" evidence="2">
    <location>
        <position position="138"/>
    </location>
</feature>
<evidence type="ECO:0000313" key="2">
    <source>
        <dbReference type="EMBL" id="OGE80606.1"/>
    </source>
</evidence>
<comment type="similarity">
    <text evidence="1">Belongs to the LacAB/RpiB family.</text>
</comment>
<dbReference type="NCBIfam" id="TIGR00689">
    <property type="entry name" value="rpiB_lacA_lacB"/>
    <property type="match status" value="1"/>
</dbReference>
<reference evidence="2 3" key="1">
    <citation type="journal article" date="2016" name="Nat. Commun.">
        <title>Thousands of microbial genomes shed light on interconnected biogeochemical processes in an aquifer system.</title>
        <authorList>
            <person name="Anantharaman K."/>
            <person name="Brown C.T."/>
            <person name="Hug L.A."/>
            <person name="Sharon I."/>
            <person name="Castelle C.J."/>
            <person name="Probst A.J."/>
            <person name="Thomas B.C."/>
            <person name="Singh A."/>
            <person name="Wilkins M.J."/>
            <person name="Karaoz U."/>
            <person name="Brodie E.L."/>
            <person name="Williams K.H."/>
            <person name="Hubbard S.S."/>
            <person name="Banfield J.F."/>
        </authorList>
    </citation>
    <scope>NUCLEOTIDE SEQUENCE [LARGE SCALE GENOMIC DNA]</scope>
</reference>
<proteinExistence type="inferred from homology"/>
<comment type="caution">
    <text evidence="2">The sequence shown here is derived from an EMBL/GenBank/DDBJ whole genome shotgun (WGS) entry which is preliminary data.</text>
</comment>
<dbReference type="AlphaFoldDB" id="A0A1F5NSE8"/>
<dbReference type="PANTHER" id="PTHR30345:SF0">
    <property type="entry name" value="DNA DAMAGE-REPAIR_TOLERATION PROTEIN DRT102"/>
    <property type="match status" value="1"/>
</dbReference>
<evidence type="ECO:0000313" key="3">
    <source>
        <dbReference type="Proteomes" id="UP000177912"/>
    </source>
</evidence>
<evidence type="ECO:0000256" key="1">
    <source>
        <dbReference type="ARBA" id="ARBA00008754"/>
    </source>
</evidence>
<protein>
    <submittedName>
        <fullName evidence="2">Ribose-5-phosphate isomerase</fullName>
    </submittedName>
</protein>
<sequence>MIYIASDHAGFELKKILIDHLNSKGRKIEDCGPAVFDKSDDYPDFILPCAQKVASGSPDARGIVVGYSGTGEAIAANKVKGIRSAVYYGGSLDIVKLAREHNNANVLSLGAHFLKEGEAKKAVDLWLDTKYEGGRHDR</sequence>
<gene>
    <name evidence="2" type="ORF">A2826_01630</name>
</gene>
<dbReference type="InterPro" id="IPR003500">
    <property type="entry name" value="RpiB_LacA_LacB"/>
</dbReference>
<dbReference type="GO" id="GO:0009052">
    <property type="term" value="P:pentose-phosphate shunt, non-oxidative branch"/>
    <property type="evidence" value="ECO:0007669"/>
    <property type="project" value="TreeGrafter"/>
</dbReference>
<dbReference type="GO" id="GO:0019316">
    <property type="term" value="P:D-allose catabolic process"/>
    <property type="evidence" value="ECO:0007669"/>
    <property type="project" value="TreeGrafter"/>
</dbReference>
<dbReference type="Proteomes" id="UP000177912">
    <property type="component" value="Unassembled WGS sequence"/>
</dbReference>
<name>A0A1F5NSE8_9BACT</name>
<dbReference type="NCBIfam" id="NF004051">
    <property type="entry name" value="PRK05571.1"/>
    <property type="match status" value="1"/>
</dbReference>
<keyword evidence="2" id="KW-0413">Isomerase</keyword>